<name>A0A8J2JZN3_9HEXA</name>
<comment type="similarity">
    <text evidence="8">Belongs to the CDP-alcohol phosphatidyltransferase class-I family.</text>
</comment>
<evidence type="ECO:0000256" key="5">
    <source>
        <dbReference type="ARBA" id="ARBA00023098"/>
    </source>
</evidence>
<dbReference type="GO" id="GO:0016020">
    <property type="term" value="C:membrane"/>
    <property type="evidence" value="ECO:0007669"/>
    <property type="project" value="UniProtKB-SubCell"/>
</dbReference>
<dbReference type="GO" id="GO:0008654">
    <property type="term" value="P:phospholipid biosynthetic process"/>
    <property type="evidence" value="ECO:0007669"/>
    <property type="project" value="InterPro"/>
</dbReference>
<feature type="transmembrane region" description="Helical" evidence="9">
    <location>
        <begin position="12"/>
        <end position="34"/>
    </location>
</feature>
<organism evidence="10 11">
    <name type="scientific">Allacma fusca</name>
    <dbReference type="NCBI Taxonomy" id="39272"/>
    <lineage>
        <taxon>Eukaryota</taxon>
        <taxon>Metazoa</taxon>
        <taxon>Ecdysozoa</taxon>
        <taxon>Arthropoda</taxon>
        <taxon>Hexapoda</taxon>
        <taxon>Collembola</taxon>
        <taxon>Symphypleona</taxon>
        <taxon>Sminthuridae</taxon>
        <taxon>Allacma</taxon>
    </lineage>
</organism>
<feature type="transmembrane region" description="Helical" evidence="9">
    <location>
        <begin position="146"/>
        <end position="162"/>
    </location>
</feature>
<evidence type="ECO:0000256" key="2">
    <source>
        <dbReference type="ARBA" id="ARBA00022679"/>
    </source>
</evidence>
<dbReference type="Proteomes" id="UP000708208">
    <property type="component" value="Unassembled WGS sequence"/>
</dbReference>
<evidence type="ECO:0000256" key="3">
    <source>
        <dbReference type="ARBA" id="ARBA00022692"/>
    </source>
</evidence>
<dbReference type="EMBL" id="CAJVCH010179307">
    <property type="protein sequence ID" value="CAG7729492.1"/>
    <property type="molecule type" value="Genomic_DNA"/>
</dbReference>
<evidence type="ECO:0000313" key="11">
    <source>
        <dbReference type="Proteomes" id="UP000708208"/>
    </source>
</evidence>
<evidence type="ECO:0000256" key="8">
    <source>
        <dbReference type="RuleBase" id="RU003750"/>
    </source>
</evidence>
<feature type="transmembrane region" description="Helical" evidence="9">
    <location>
        <begin position="174"/>
        <end position="199"/>
    </location>
</feature>
<keyword evidence="6 9" id="KW-0472">Membrane</keyword>
<dbReference type="InterPro" id="IPR048254">
    <property type="entry name" value="CDP_ALCOHOL_P_TRANSF_CS"/>
</dbReference>
<keyword evidence="11" id="KW-1185">Reference proteome</keyword>
<evidence type="ECO:0000256" key="1">
    <source>
        <dbReference type="ARBA" id="ARBA00004141"/>
    </source>
</evidence>
<dbReference type="AlphaFoldDB" id="A0A8J2JZN3"/>
<comment type="subcellular location">
    <subcellularLocation>
        <location evidence="1">Membrane</location>
        <topology evidence="1">Multi-pass membrane protein</topology>
    </subcellularLocation>
</comment>
<evidence type="ECO:0000256" key="7">
    <source>
        <dbReference type="ARBA" id="ARBA00023264"/>
    </source>
</evidence>
<sequence>METGRTKKEALHILLYVPNIIGYIRILLILLGSLYLEYPATFLCFYCISASLDFIDGWAARTLNQQSSFGAWLDVIIDNLSRTLLWTHVFRWGWMVSSVEWITFVCNHQVGAKWREKCYKSEAVKLNVTVPAFVEKVMANGFKTPLGFLVISGSHVLPIWIYGIESSFLENYLPFAFCVGVGLVLGIGRLICLSVELWCIQKHIRELLWEDQIEAA</sequence>
<dbReference type="GO" id="GO:0016780">
    <property type="term" value="F:phosphotransferase activity, for other substituted phosphate groups"/>
    <property type="evidence" value="ECO:0007669"/>
    <property type="project" value="InterPro"/>
</dbReference>
<dbReference type="PROSITE" id="PS00379">
    <property type="entry name" value="CDP_ALCOHOL_P_TRANSF"/>
    <property type="match status" value="1"/>
</dbReference>
<keyword evidence="5" id="KW-0443">Lipid metabolism</keyword>
<keyword evidence="3 9" id="KW-0812">Transmembrane</keyword>
<protein>
    <recommendedName>
        <fullName evidence="12">CDP-diacylglycerol--inositol 3-phosphatidyltransferase</fullName>
    </recommendedName>
</protein>
<evidence type="ECO:0000256" key="9">
    <source>
        <dbReference type="SAM" id="Phobius"/>
    </source>
</evidence>
<evidence type="ECO:0000313" key="10">
    <source>
        <dbReference type="EMBL" id="CAG7729492.1"/>
    </source>
</evidence>
<dbReference type="InterPro" id="IPR000462">
    <property type="entry name" value="CDP-OH_P_trans"/>
</dbReference>
<dbReference type="Pfam" id="PF01066">
    <property type="entry name" value="CDP-OH_P_transf"/>
    <property type="match status" value="1"/>
</dbReference>
<reference evidence="10" key="1">
    <citation type="submission" date="2021-06" db="EMBL/GenBank/DDBJ databases">
        <authorList>
            <person name="Hodson N. C."/>
            <person name="Mongue J. A."/>
            <person name="Jaron S. K."/>
        </authorList>
    </citation>
    <scope>NUCLEOTIDE SEQUENCE</scope>
</reference>
<proteinExistence type="inferred from homology"/>
<accession>A0A8J2JZN3</accession>
<dbReference type="PANTHER" id="PTHR15362:SF13">
    <property type="entry name" value="SI:CH1073-145M9.1"/>
    <property type="match status" value="1"/>
</dbReference>
<evidence type="ECO:0000256" key="4">
    <source>
        <dbReference type="ARBA" id="ARBA00022989"/>
    </source>
</evidence>
<comment type="caution">
    <text evidence="10">The sequence shown here is derived from an EMBL/GenBank/DDBJ whole genome shotgun (WGS) entry which is preliminary data.</text>
</comment>
<evidence type="ECO:0000256" key="6">
    <source>
        <dbReference type="ARBA" id="ARBA00023136"/>
    </source>
</evidence>
<keyword evidence="4 9" id="KW-1133">Transmembrane helix</keyword>
<gene>
    <name evidence="10" type="ORF">AFUS01_LOCUS18203</name>
</gene>
<evidence type="ECO:0008006" key="12">
    <source>
        <dbReference type="Google" id="ProtNLM"/>
    </source>
</evidence>
<keyword evidence="2 8" id="KW-0808">Transferase</keyword>
<dbReference type="PANTHER" id="PTHR15362">
    <property type="entry name" value="PHOSPHATIDYLINOSITOL SYNTHASE"/>
    <property type="match status" value="1"/>
</dbReference>
<dbReference type="OrthoDB" id="10251079at2759"/>
<keyword evidence="7" id="KW-1208">Phospholipid metabolism</keyword>